<sequence>MGEVLRVRWPEVAVGRPFYESLFLRAVDPASGAAVWLRHTVQRGAGDRPGQERGSAWCVVWSAAGTPQASKRTWIGPVAGGPDGAWITVGGSAATDPDGGSRLGPDGTRGSIAGVDGDGVPAAWELRFAGAEPNGLRHLPFERLYGAPLPKTKVTSPLTGLRVSGIVTVGDRAIELRDAPAVLGHNWGSEHAHRWLWLNGLGFPGRDGTWFDAAMARIKVGPVVVPWAGVGALQLDGRRIPLGLSARWGPGRVLADVPGHLVAELPAADGRLLVELDAPTEQMVAWPYAQPGGGELHHALNCSRAAIRLTWTPRGGQATTLESPFGGVLEQGVPESEPHPVAVLPFGDG</sequence>
<protein>
    <submittedName>
        <fullName evidence="1">Uncharacterized protein</fullName>
    </submittedName>
</protein>
<dbReference type="Proteomes" id="UP000005143">
    <property type="component" value="Unassembled WGS sequence"/>
</dbReference>
<accession>H0E7F9</accession>
<keyword evidence="2" id="KW-1185">Reference proteome</keyword>
<name>H0E7F9_9ACTN</name>
<dbReference type="RefSeq" id="WP_007576244.1">
    <property type="nucleotide sequence ID" value="NZ_AGUD01000224.1"/>
</dbReference>
<evidence type="ECO:0000313" key="2">
    <source>
        <dbReference type="Proteomes" id="UP000005143"/>
    </source>
</evidence>
<gene>
    <name evidence="1" type="ORF">PAI11_27610</name>
</gene>
<dbReference type="AlphaFoldDB" id="H0E7F9"/>
<dbReference type="EMBL" id="AGUD01000224">
    <property type="protein sequence ID" value="EHN10379.1"/>
    <property type="molecule type" value="Genomic_DNA"/>
</dbReference>
<dbReference type="OrthoDB" id="333076at2"/>
<comment type="caution">
    <text evidence="1">The sequence shown here is derived from an EMBL/GenBank/DDBJ whole genome shotgun (WGS) entry which is preliminary data.</text>
</comment>
<proteinExistence type="predicted"/>
<reference evidence="1 2" key="1">
    <citation type="journal article" date="2013" name="Biodegradation">
        <title>Quantitative proteomic analysis of ibuprofen-degrading Patulibacter sp. strain I11.</title>
        <authorList>
            <person name="Almeida B."/>
            <person name="Kjeldal H."/>
            <person name="Lolas I."/>
            <person name="Knudsen A.D."/>
            <person name="Carvalho G."/>
            <person name="Nielsen K.L."/>
            <person name="Barreto Crespo M.T."/>
            <person name="Stensballe A."/>
            <person name="Nielsen J.L."/>
        </authorList>
    </citation>
    <scope>NUCLEOTIDE SEQUENCE [LARGE SCALE GENOMIC DNA]</scope>
    <source>
        <strain evidence="1 2">I11</strain>
    </source>
</reference>
<organism evidence="1 2">
    <name type="scientific">Patulibacter medicamentivorans</name>
    <dbReference type="NCBI Taxonomy" id="1097667"/>
    <lineage>
        <taxon>Bacteria</taxon>
        <taxon>Bacillati</taxon>
        <taxon>Actinomycetota</taxon>
        <taxon>Thermoleophilia</taxon>
        <taxon>Solirubrobacterales</taxon>
        <taxon>Patulibacteraceae</taxon>
        <taxon>Patulibacter</taxon>
    </lineage>
</organism>
<dbReference type="SUPFAM" id="SSF159245">
    <property type="entry name" value="AttH-like"/>
    <property type="match status" value="1"/>
</dbReference>
<evidence type="ECO:0000313" key="1">
    <source>
        <dbReference type="EMBL" id="EHN10379.1"/>
    </source>
</evidence>